<organism evidence="7 8">
    <name type="scientific">Diutina rugosa</name>
    <name type="common">Yeast</name>
    <name type="synonym">Candida rugosa</name>
    <dbReference type="NCBI Taxonomy" id="5481"/>
    <lineage>
        <taxon>Eukaryota</taxon>
        <taxon>Fungi</taxon>
        <taxon>Dikarya</taxon>
        <taxon>Ascomycota</taxon>
        <taxon>Saccharomycotina</taxon>
        <taxon>Pichiomycetes</taxon>
        <taxon>Debaryomycetaceae</taxon>
        <taxon>Diutina</taxon>
    </lineage>
</organism>
<dbReference type="VEuPathDB" id="FungiDB:DIURU_002754"/>
<dbReference type="InterPro" id="IPR049453">
    <property type="entry name" value="Memb_transporter_dom"/>
</dbReference>
<evidence type="ECO:0000256" key="4">
    <source>
        <dbReference type="ARBA" id="ARBA00023136"/>
    </source>
</evidence>
<keyword evidence="3 5" id="KW-1133">Transmembrane helix</keyword>
<dbReference type="RefSeq" id="XP_034012469.1">
    <property type="nucleotide sequence ID" value="XM_034155440.1"/>
</dbReference>
<feature type="transmembrane region" description="Helical" evidence="5">
    <location>
        <begin position="744"/>
        <end position="766"/>
    </location>
</feature>
<sequence>MYGSLHSRTSDAKRDGSSDYLSFNPRQAFSRQASVILANTGERVRRDVTLSNLSMSVHTPLLHSEQLPPTPSLSARASYYYHHPVVRSVLKASIAYLIASLGVYYTPFNNMLGQTDSKHVVATVAVYFHPSRSIGSMHQTLGFAVVCILYSFSVSVLCRSLSSYVYGLGLDELASIIDLVVCSTALGVVAFFKQRVNKATFNTACSLSIISLVGCIIKEGATNAGEVPLDKIDASLRVICCGCVITVAVCYLVWPVRAVRSLRSSLNDSYNLMSACLSRAVSGFLTGERLTPKDLEVFKALKKNVSSLKNNLAESKYELRVVGREQEWRVLEELVAMTIELTNHISALKTSLDIQYRLLGSPHSETTSIESLDSYTSDILRLSQSVENLTFIESGASSLADNEAENSRQLFEMFCYYLSPSIKSFVFTVKGVLGQVPFEKYREDQPRKFASTAHLQSALNDALDLFRLKQEESFEKLYAQDLFHQPADFIFKADQEEVAACCGNFVSMLSLYGEGLMKFIKLSETYEDCRASSRRWPWLKFWSKPPSPILVRNQSQTLHAAITGFQNQIRYSRRPRPPATPPSWRLWMWRRLRVLRRVDVQYGIRVGLGSFALGSFAFWKATRTWFLEWRIEWALTIYCIMMNKSLGGTTSTVKWRFIGTFLGSFIAYVVWDASDANVYALAIAGFLLAIPSFYIIMFWKQNNPFGRFILLTYNLTALYSYSMLQHDNEDGNEGGENPIIAAIAIHRFIAVSIGIVWAILMSVTFFPNSARSRLKTALVLLWLRMGIVWDSNPLDSEHGRLIGLKGSQDIQSLVAECETLAKQAALEFRLKGRFPKVEYDTIILHSQKIVDAFENFNIMVKVDPRLNSSEAAVITSLAGERSELEHRIFLIFYTLASAVKLGFPLPSKPASPDHAKDRMLYQLSKIRGEPATPLRNEDFILLYSYILVSTVIVDELDDIMAMVRRLLGDISEEIFELV</sequence>
<dbReference type="OMA" id="INEHFRH"/>
<evidence type="ECO:0000256" key="5">
    <source>
        <dbReference type="SAM" id="Phobius"/>
    </source>
</evidence>
<keyword evidence="4 5" id="KW-0472">Membrane</keyword>
<comment type="caution">
    <text evidence="7">The sequence shown here is derived from an EMBL/GenBank/DDBJ whole genome shotgun (WGS) entry which is preliminary data.</text>
</comment>
<reference evidence="7 8" key="1">
    <citation type="submission" date="2019-07" db="EMBL/GenBank/DDBJ databases">
        <title>Genome assembly of two rare yeast pathogens: Diutina rugosa and Trichomonascus ciferrii.</title>
        <authorList>
            <person name="Mixao V."/>
            <person name="Saus E."/>
            <person name="Hansen A."/>
            <person name="Lass-Flor C."/>
            <person name="Gabaldon T."/>
        </authorList>
    </citation>
    <scope>NUCLEOTIDE SEQUENCE [LARGE SCALE GENOMIC DNA]</scope>
    <source>
        <strain evidence="7 8">CBS 613</strain>
    </source>
</reference>
<evidence type="ECO:0000259" key="6">
    <source>
        <dbReference type="Pfam" id="PF13515"/>
    </source>
</evidence>
<proteinExistence type="predicted"/>
<dbReference type="AlphaFoldDB" id="A0A642UP55"/>
<dbReference type="Proteomes" id="UP000449547">
    <property type="component" value="Unassembled WGS sequence"/>
</dbReference>
<feature type="transmembrane region" description="Helical" evidence="5">
    <location>
        <begin position="705"/>
        <end position="724"/>
    </location>
</feature>
<dbReference type="PANTHER" id="PTHR47804">
    <property type="entry name" value="60S RIBOSOMAL PROTEIN L19"/>
    <property type="match status" value="1"/>
</dbReference>
<feature type="domain" description="Integral membrane bound transporter" evidence="6">
    <location>
        <begin position="625"/>
        <end position="761"/>
    </location>
</feature>
<evidence type="ECO:0000256" key="2">
    <source>
        <dbReference type="ARBA" id="ARBA00022692"/>
    </source>
</evidence>
<feature type="transmembrane region" description="Helical" evidence="5">
    <location>
        <begin position="677"/>
        <end position="698"/>
    </location>
</feature>
<dbReference type="EMBL" id="SWFT01000085">
    <property type="protein sequence ID" value="KAA8902645.1"/>
    <property type="molecule type" value="Genomic_DNA"/>
</dbReference>
<evidence type="ECO:0000313" key="8">
    <source>
        <dbReference type="Proteomes" id="UP000449547"/>
    </source>
</evidence>
<dbReference type="PANTHER" id="PTHR47804:SF1">
    <property type="entry name" value="DUF2421 DOMAIN-CONTAINING PROTEIN"/>
    <property type="match status" value="1"/>
</dbReference>
<feature type="transmembrane region" description="Helical" evidence="5">
    <location>
        <begin position="234"/>
        <end position="254"/>
    </location>
</feature>
<dbReference type="GO" id="GO:0016020">
    <property type="term" value="C:membrane"/>
    <property type="evidence" value="ECO:0007669"/>
    <property type="project" value="UniProtKB-SubCell"/>
</dbReference>
<dbReference type="GeneID" id="54781405"/>
<evidence type="ECO:0000256" key="1">
    <source>
        <dbReference type="ARBA" id="ARBA00004141"/>
    </source>
</evidence>
<gene>
    <name evidence="7" type="ORF">DIURU_002754</name>
</gene>
<evidence type="ECO:0000313" key="7">
    <source>
        <dbReference type="EMBL" id="KAA8902645.1"/>
    </source>
</evidence>
<dbReference type="OrthoDB" id="68611at2759"/>
<comment type="subcellular location">
    <subcellularLocation>
        <location evidence="1">Membrane</location>
        <topology evidence="1">Multi-pass membrane protein</topology>
    </subcellularLocation>
</comment>
<protein>
    <recommendedName>
        <fullName evidence="6">Integral membrane bound transporter domain-containing protein</fullName>
    </recommendedName>
</protein>
<feature type="transmembrane region" description="Helical" evidence="5">
    <location>
        <begin position="141"/>
        <end position="167"/>
    </location>
</feature>
<keyword evidence="2 5" id="KW-0812">Transmembrane</keyword>
<accession>A0A642UP55</accession>
<evidence type="ECO:0000256" key="3">
    <source>
        <dbReference type="ARBA" id="ARBA00022989"/>
    </source>
</evidence>
<feature type="transmembrane region" description="Helical" evidence="5">
    <location>
        <begin position="173"/>
        <end position="192"/>
    </location>
</feature>
<dbReference type="InterPro" id="IPR052430">
    <property type="entry name" value="IVT-Associated"/>
</dbReference>
<feature type="transmembrane region" description="Helical" evidence="5">
    <location>
        <begin position="204"/>
        <end position="222"/>
    </location>
</feature>
<feature type="transmembrane region" description="Helical" evidence="5">
    <location>
        <begin position="653"/>
        <end position="671"/>
    </location>
</feature>
<name>A0A642UP55_DIURU</name>
<keyword evidence="8" id="KW-1185">Reference proteome</keyword>
<dbReference type="Pfam" id="PF13515">
    <property type="entry name" value="FUSC_2"/>
    <property type="match status" value="1"/>
</dbReference>